<feature type="transmembrane region" description="Helical" evidence="1">
    <location>
        <begin position="13"/>
        <end position="32"/>
    </location>
</feature>
<dbReference type="AlphaFoldDB" id="A0A211ZP16"/>
<protein>
    <submittedName>
        <fullName evidence="2">Uncharacterized protein</fullName>
    </submittedName>
</protein>
<evidence type="ECO:0000313" key="2">
    <source>
        <dbReference type="EMBL" id="OWJ66989.1"/>
    </source>
</evidence>
<name>A0A211ZP16_9PROT</name>
<comment type="caution">
    <text evidence="2">The sequence shown here is derived from an EMBL/GenBank/DDBJ whole genome shotgun (WGS) entry which is preliminary data.</text>
</comment>
<accession>A0A211ZP16</accession>
<reference evidence="3" key="1">
    <citation type="submission" date="2017-05" db="EMBL/GenBank/DDBJ databases">
        <authorList>
            <person name="Macchi M."/>
            <person name="Festa S."/>
            <person name="Coppotelli B.M."/>
            <person name="Morelli I.S."/>
        </authorList>
    </citation>
    <scope>NUCLEOTIDE SEQUENCE [LARGE SCALE GENOMIC DNA]</scope>
    <source>
        <strain evidence="3">I</strain>
    </source>
</reference>
<dbReference type="OrthoDB" id="7352453at2"/>
<dbReference type="RefSeq" id="WP_088151256.1">
    <property type="nucleotide sequence ID" value="NZ_NHON01000017.1"/>
</dbReference>
<organism evidence="2 3">
    <name type="scientific">Inquilinus limosus</name>
    <dbReference type="NCBI Taxonomy" id="171674"/>
    <lineage>
        <taxon>Bacteria</taxon>
        <taxon>Pseudomonadati</taxon>
        <taxon>Pseudomonadota</taxon>
        <taxon>Alphaproteobacteria</taxon>
        <taxon>Rhodospirillales</taxon>
        <taxon>Rhodospirillaceae</taxon>
        <taxon>Inquilinus</taxon>
    </lineage>
</organism>
<keyword evidence="1" id="KW-1133">Transmembrane helix</keyword>
<gene>
    <name evidence="2" type="ORF">BWR60_11980</name>
</gene>
<dbReference type="EMBL" id="NHON01000017">
    <property type="protein sequence ID" value="OWJ66989.1"/>
    <property type="molecule type" value="Genomic_DNA"/>
</dbReference>
<dbReference type="STRING" id="1122125.GCA_000423185_00100"/>
<keyword evidence="1" id="KW-0472">Membrane</keyword>
<dbReference type="Proteomes" id="UP000196655">
    <property type="component" value="Unassembled WGS sequence"/>
</dbReference>
<evidence type="ECO:0000313" key="3">
    <source>
        <dbReference type="Proteomes" id="UP000196655"/>
    </source>
</evidence>
<feature type="transmembrane region" description="Helical" evidence="1">
    <location>
        <begin position="360"/>
        <end position="378"/>
    </location>
</feature>
<evidence type="ECO:0000256" key="1">
    <source>
        <dbReference type="SAM" id="Phobius"/>
    </source>
</evidence>
<keyword evidence="1" id="KW-0812">Transmembrane</keyword>
<proteinExistence type="predicted"/>
<keyword evidence="3" id="KW-1185">Reference proteome</keyword>
<sequence length="379" mass="40458">MKLRLRPLRVLEFVLVTVPGLVGLLFAMRAAVPLIELVQAELARTPEVQEVEAALIARTRAATSPEQVGAGIARAFADDDIDGAAVWLKVAEMTGTPVSPEWQLRYADETSTASSAVRAARQAVGGAVTGAGHGLSGLAGAFAADMTFVGDLRDIGRELWHFGNDEPVDELALGLSGIGLTLTAATWGSGGAAALPRGAVSAFKIARRTGRLSARFAERLGRMVADVVDFPALRRQVREVGWQDTVMRPGAVFAAAIRRDRLEGLDEAVAAAGRVADRVGPAQSVELLRYVDDVPELRRVDEVSAVMGDRTLAVFTVLKRGALATVKATIRWSRRLADLAATVLFGAIGFLFGLVYWLRLLLLGLIYGVWWGCGACFAR</sequence>